<protein>
    <submittedName>
        <fullName evidence="1">Uncharacterized protein</fullName>
    </submittedName>
</protein>
<gene>
    <name evidence="1" type="ORF">ALO35_00064</name>
</gene>
<organism evidence="1 2">
    <name type="scientific">Pseudomonas amygdali pv. lachrymans</name>
    <name type="common">Pseudomonas syringae pv. lachrymans</name>
    <dbReference type="NCBI Taxonomy" id="53707"/>
    <lineage>
        <taxon>Bacteria</taxon>
        <taxon>Pseudomonadati</taxon>
        <taxon>Pseudomonadota</taxon>
        <taxon>Gammaproteobacteria</taxon>
        <taxon>Pseudomonadales</taxon>
        <taxon>Pseudomonadaceae</taxon>
        <taxon>Pseudomonas</taxon>
        <taxon>Pseudomonas amygdali</taxon>
    </lineage>
</organism>
<name>A0A0P9SF22_PSEAV</name>
<dbReference type="PATRIC" id="fig|53707.9.peg.86"/>
<dbReference type="AlphaFoldDB" id="A0A0P9SF22"/>
<sequence length="88" mass="9764">MRLGTEDRDVIQVFAQFQQLFECAHAGHAVAYHHQFEFFHLASESLQRVLDTFRANKKRRPASCLTGTPLSGPVLSGGAAFIVEGYAL</sequence>
<evidence type="ECO:0000313" key="1">
    <source>
        <dbReference type="EMBL" id="KPX59236.1"/>
    </source>
</evidence>
<accession>A0A0P9SF22</accession>
<comment type="caution">
    <text evidence="1">The sequence shown here is derived from an EMBL/GenBank/DDBJ whole genome shotgun (WGS) entry which is preliminary data.</text>
</comment>
<reference evidence="1 2" key="1">
    <citation type="submission" date="2015-09" db="EMBL/GenBank/DDBJ databases">
        <title>Genome announcement of multiple Pseudomonas syringae strains.</title>
        <authorList>
            <person name="Thakur S."/>
            <person name="Wang P.W."/>
            <person name="Gong Y."/>
            <person name="Weir B.S."/>
            <person name="Guttman D.S."/>
        </authorList>
    </citation>
    <scope>NUCLEOTIDE SEQUENCE [LARGE SCALE GENOMIC DNA]</scope>
    <source>
        <strain evidence="1 2">ICMP3507</strain>
    </source>
</reference>
<evidence type="ECO:0000313" key="2">
    <source>
        <dbReference type="Proteomes" id="UP000050265"/>
    </source>
</evidence>
<dbReference type="Proteomes" id="UP000050265">
    <property type="component" value="Unassembled WGS sequence"/>
</dbReference>
<dbReference type="EMBL" id="LJQP01000404">
    <property type="protein sequence ID" value="KPX59236.1"/>
    <property type="molecule type" value="Genomic_DNA"/>
</dbReference>
<proteinExistence type="predicted"/>